<protein>
    <recommendedName>
        <fullName evidence="5">Alpha/beta hydrolase</fullName>
    </recommendedName>
</protein>
<dbReference type="GO" id="GO:0008374">
    <property type="term" value="F:O-acyltransferase activity"/>
    <property type="evidence" value="ECO:0007669"/>
    <property type="project" value="InterPro"/>
</dbReference>
<dbReference type="Proteomes" id="UP000249304">
    <property type="component" value="Unassembled WGS sequence"/>
</dbReference>
<evidence type="ECO:0000313" key="4">
    <source>
        <dbReference type="Proteomes" id="UP000249304"/>
    </source>
</evidence>
<dbReference type="SUPFAM" id="SSF53474">
    <property type="entry name" value="alpha/beta-Hydrolases"/>
    <property type="match status" value="1"/>
</dbReference>
<dbReference type="OrthoDB" id="3661434at2"/>
<gene>
    <name evidence="3" type="ORF">C1J01_32605</name>
</gene>
<feature type="chain" id="PRO_5015959297" description="Alpha/beta hydrolase" evidence="2">
    <location>
        <begin position="32"/>
        <end position="443"/>
    </location>
</feature>
<dbReference type="InterPro" id="IPR029058">
    <property type="entry name" value="AB_hydrolase_fold"/>
</dbReference>
<keyword evidence="2" id="KW-0732">Signal</keyword>
<dbReference type="AlphaFoldDB" id="A0A2W2E5L4"/>
<evidence type="ECO:0000256" key="2">
    <source>
        <dbReference type="SAM" id="SignalP"/>
    </source>
</evidence>
<accession>A0A2W2E5L4</accession>
<dbReference type="PANTHER" id="PTHR11440">
    <property type="entry name" value="LECITHIN-CHOLESTEROL ACYLTRANSFERASE-RELATED"/>
    <property type="match status" value="1"/>
</dbReference>
<organism evidence="3 4">
    <name type="scientific">Nonomuraea aridisoli</name>
    <dbReference type="NCBI Taxonomy" id="2070368"/>
    <lineage>
        <taxon>Bacteria</taxon>
        <taxon>Bacillati</taxon>
        <taxon>Actinomycetota</taxon>
        <taxon>Actinomycetes</taxon>
        <taxon>Streptosporangiales</taxon>
        <taxon>Streptosporangiaceae</taxon>
        <taxon>Nonomuraea</taxon>
    </lineage>
</organism>
<evidence type="ECO:0000256" key="1">
    <source>
        <dbReference type="SAM" id="MobiDB-lite"/>
    </source>
</evidence>
<dbReference type="Pfam" id="PF02450">
    <property type="entry name" value="LCAT"/>
    <property type="match status" value="1"/>
</dbReference>
<feature type="region of interest" description="Disordered" evidence="1">
    <location>
        <begin position="20"/>
        <end position="56"/>
    </location>
</feature>
<evidence type="ECO:0008006" key="5">
    <source>
        <dbReference type="Google" id="ProtNLM"/>
    </source>
</evidence>
<feature type="signal peptide" evidence="2">
    <location>
        <begin position="1"/>
        <end position="31"/>
    </location>
</feature>
<comment type="caution">
    <text evidence="3">The sequence shown here is derived from an EMBL/GenBank/DDBJ whole genome shotgun (WGS) entry which is preliminary data.</text>
</comment>
<proteinExistence type="predicted"/>
<dbReference type="RefSeq" id="WP_111182821.1">
    <property type="nucleotide sequence ID" value="NZ_POUD01000184.1"/>
</dbReference>
<dbReference type="EMBL" id="POUD01000184">
    <property type="protein sequence ID" value="PZG12505.1"/>
    <property type="molecule type" value="Genomic_DNA"/>
</dbReference>
<dbReference type="InterPro" id="IPR003386">
    <property type="entry name" value="LACT/PDAT_acylTrfase"/>
</dbReference>
<reference evidence="3 4" key="1">
    <citation type="submission" date="2018-01" db="EMBL/GenBank/DDBJ databases">
        <title>Draft genome sequence of Nonomuraea sp. KC333.</title>
        <authorList>
            <person name="Sahin N."/>
            <person name="Saygin H."/>
            <person name="Ay H."/>
        </authorList>
    </citation>
    <scope>NUCLEOTIDE SEQUENCE [LARGE SCALE GENOMIC DNA]</scope>
    <source>
        <strain evidence="3 4">KC333</strain>
    </source>
</reference>
<feature type="compositionally biased region" description="Low complexity" evidence="1">
    <location>
        <begin position="20"/>
        <end position="41"/>
    </location>
</feature>
<evidence type="ECO:0000313" key="3">
    <source>
        <dbReference type="EMBL" id="PZG12505.1"/>
    </source>
</evidence>
<keyword evidence="4" id="KW-1185">Reference proteome</keyword>
<name>A0A2W2E5L4_9ACTN</name>
<sequence length="443" mass="49287">MPAPSRIRRTLAALLPLPLAMTLSPTPPSQAQEQAEEQAQALTQSPPPSPSPTARHRTPVVLFPAFHLTKLRVTVRDQTAFPRCPRSGTFEDWYRNDRPSAVFSQVCQDRLLTLRYDAGSSLPMRGRFSEQEGVDVRIMAYGRTASAPFYEPMYRRLEAAGYVRDKDIRVAGYDSRLTPDMGGFLRRTRKLIEDTYRENGDRPVHLVGHSNGPLYAQYLLTHSKPAWREKYIHGFTPIAGNFPGQGVLYPVLFTGLNIQDFGYPTTRRNAVSSARMYQSAPSSYMSAADPAVFGDREVVVRDASAGRAYTPRDHRRLLSDANLPAARQIAAHYVGFVKFADKESFPGVDVYAEKGSGLPTPVGARLRDLTTGQVVGKGAFITRDGDGNQEDLTNDAVQVWRAMPCHRFTLTDNPGVDHFALPSDRAVLDRLLTHLSRPRSQCP</sequence>
<dbReference type="GO" id="GO:0006629">
    <property type="term" value="P:lipid metabolic process"/>
    <property type="evidence" value="ECO:0007669"/>
    <property type="project" value="InterPro"/>
</dbReference>
<dbReference type="Gene3D" id="3.40.50.1820">
    <property type="entry name" value="alpha/beta hydrolase"/>
    <property type="match status" value="1"/>
</dbReference>